<organism evidence="1 2">
    <name type="scientific">Clonostachys rosea f. rosea IK726</name>
    <dbReference type="NCBI Taxonomy" id="1349383"/>
    <lineage>
        <taxon>Eukaryota</taxon>
        <taxon>Fungi</taxon>
        <taxon>Dikarya</taxon>
        <taxon>Ascomycota</taxon>
        <taxon>Pezizomycotina</taxon>
        <taxon>Sordariomycetes</taxon>
        <taxon>Hypocreomycetidae</taxon>
        <taxon>Hypocreales</taxon>
        <taxon>Bionectriaceae</taxon>
        <taxon>Clonostachys</taxon>
    </lineage>
</organism>
<name>A0ACA9U3U5_BIOOC</name>
<reference evidence="1" key="2">
    <citation type="submission" date="2021-10" db="EMBL/GenBank/DDBJ databases">
        <authorList>
            <person name="Piombo E."/>
        </authorList>
    </citation>
    <scope>NUCLEOTIDE SEQUENCE</scope>
</reference>
<evidence type="ECO:0000313" key="1">
    <source>
        <dbReference type="EMBL" id="CAG9947930.1"/>
    </source>
</evidence>
<dbReference type="Proteomes" id="UP000836387">
    <property type="component" value="Unassembled WGS sequence"/>
</dbReference>
<accession>A0ACA9U3U5</accession>
<evidence type="ECO:0000313" key="2">
    <source>
        <dbReference type="Proteomes" id="UP000836387"/>
    </source>
</evidence>
<gene>
    <name evidence="1" type="ORF">CRV2_00013464</name>
</gene>
<sequence length="926" mass="105387">MSFSSKAKVYRLRNIPEHFDRLSAAEWLARTFGDVSLNDVQIHSLALSVDTWSPSKTATATFRKIPLKIDSIKNTPQCVIKIPELARPLIVDDHFQGITPLNSVAKEAHKSDCVIISGLASHPFGSWQLRGSDKSYGSKSFQSIPDLAVSFINSLKNIGWSSPNAKPAALLAHSLGGAIVFGVPSQGMVVPDILAMVGDQPNKALVLDLSDNPTYIPDLDSQFDGFTYLQKLRLFWAFETKVTHTISKLPTGEFSRTGPETVMVSKESATKGLCNSQPALTIQVYEDHSNMVKFSTGDHRIDILASKLSEILGIEHKALRLELARIFTIQTRLENETQARVDSRDKIRWNDKSPERGRLLEQIDTRLGHTFDWAFDNAAVNVTNWLENGSGLFWVSGKPGSGKSTFMKYIFNDERTAELLHRWQSDSQLMALSFFFHHRGTILQKSFEGLLRSLMSQILEKKSSLVAILYPILDRIYLERIQIDGLGDLRFDLHGLFRLCGLGTGQGLEGFEGLIQRQDQIPTGKSMDIELQTLLERNGVDVPNLKFRLDEVNDSLGGDLITWDGLLRRHYRRQKIKSDIQTGQWSREDLEEALQRLITQRRSKLDICIFIDALDEYVSRPEFIVSFLQDLVQSSPQSWTRIRIMFSSRPWAIFKREFAGCLGFQVHEYTEEDILEFCVAKIPLDPTSTSLLEPLVPDICTRARGVFLWVALVMRDLASVTQEKGFNMEELKEKVQKTLDYLPDGLDQYYGTIIERISLGFRWKAYVTLELICRAEGQLSLNDIIRMLDCSKVRNLYEARIRARRVSHITRGYVETYGDDGYVRMLSGGLIDIVHHHDGTPQVEFMHETIKEFVEDIQFKALILEKWRANFTIENGHSFLASYYFITRSLGKSSIYHARQAEITTGLSQYNYYAQALLGQILYRHR</sequence>
<keyword evidence="2" id="KW-1185">Reference proteome</keyword>
<proteinExistence type="predicted"/>
<dbReference type="EMBL" id="CADEHS020000014">
    <property type="protein sequence ID" value="CAG9947930.1"/>
    <property type="molecule type" value="Genomic_DNA"/>
</dbReference>
<reference evidence="1" key="1">
    <citation type="submission" date="2020-04" db="EMBL/GenBank/DDBJ databases">
        <authorList>
            <person name="Broberg M."/>
        </authorList>
    </citation>
    <scope>NUCLEOTIDE SEQUENCE</scope>
</reference>
<comment type="caution">
    <text evidence="1">The sequence shown here is derived from an EMBL/GenBank/DDBJ whole genome shotgun (WGS) entry which is preliminary data.</text>
</comment>
<protein>
    <submittedName>
        <fullName evidence="1">Uncharacterized protein</fullName>
    </submittedName>
</protein>